<evidence type="ECO:0000256" key="1">
    <source>
        <dbReference type="SAM" id="MobiDB-lite"/>
    </source>
</evidence>
<evidence type="ECO:0000313" key="3">
    <source>
        <dbReference type="Proteomes" id="UP001217838"/>
    </source>
</evidence>
<feature type="region of interest" description="Disordered" evidence="1">
    <location>
        <begin position="33"/>
        <end position="87"/>
    </location>
</feature>
<protein>
    <submittedName>
        <fullName evidence="2">DUF3089 domain-containing protein</fullName>
    </submittedName>
</protein>
<reference evidence="2 3" key="1">
    <citation type="submission" date="2022-11" db="EMBL/GenBank/DDBJ databases">
        <title>Minimal conservation of predation-associated metabolite biosynthetic gene clusters underscores biosynthetic potential of Myxococcota including descriptions for ten novel species: Archangium lansinium sp. nov., Myxococcus landrumus sp. nov., Nannocystis bai.</title>
        <authorList>
            <person name="Ahearne A."/>
            <person name="Stevens C."/>
            <person name="Dowd S."/>
        </authorList>
    </citation>
    <scope>NUCLEOTIDE SEQUENCE [LARGE SCALE GENOMIC DNA]</scope>
    <source>
        <strain evidence="2 3">NCELM</strain>
    </source>
</reference>
<feature type="compositionally biased region" description="Low complexity" evidence="1">
    <location>
        <begin position="41"/>
        <end position="85"/>
    </location>
</feature>
<evidence type="ECO:0000313" key="2">
    <source>
        <dbReference type="EMBL" id="MDC0675189.1"/>
    </source>
</evidence>
<dbReference type="SUPFAM" id="SSF53474">
    <property type="entry name" value="alpha/beta-Hydrolases"/>
    <property type="match status" value="1"/>
</dbReference>
<dbReference type="Pfam" id="PF11288">
    <property type="entry name" value="DUF3089"/>
    <property type="match status" value="1"/>
</dbReference>
<sequence>MSAPILARRCERLSSRVCSFAAVAVLLGACGGGESGGTEGDGSTTTGTSTSTGAEPTTGATTGATTGTTTEVAPTSTGDDGTTTGAPLEGYDDPALWLCHPDKAVADDACLSADLTATELLPDGGTAIVEHTIAAAPAFDCFYVYPTVDIRFQAGQTENFDDIDQELDPLLNQAAHFTSMCRMFAPLYHQVTIGTYGSDQLETLLSAAYEDVQAAFESYLERHADGRPLLILGHSQGTYMTTRLIQEVVEPDPALRERLLAAILLGGSFSVPFGADVGGTLSTIPLCTSAEQLGCVLAWRTYAAELPPEEGAQAPDIAGNDVACTNPTALGGGSARARGAYFPNFTHQEAVFPKIEFAAAIDTPFVIMRDYYGLSCQTDGAGQHFLAVAIEPDPGDVRQNPIDFEAPLFAPAFLGLHVLDYNFALQDLLDLAAAKAEAAGL</sequence>
<gene>
    <name evidence="2" type="ORF">POL58_46030</name>
</gene>
<dbReference type="Gene3D" id="3.40.50.1820">
    <property type="entry name" value="alpha/beta hydrolase"/>
    <property type="match status" value="1"/>
</dbReference>
<comment type="caution">
    <text evidence="2">The sequence shown here is derived from an EMBL/GenBank/DDBJ whole genome shotgun (WGS) entry which is preliminary data.</text>
</comment>
<dbReference type="InterPro" id="IPR029058">
    <property type="entry name" value="AB_hydrolase_fold"/>
</dbReference>
<dbReference type="EMBL" id="JAQNDN010000027">
    <property type="protein sequence ID" value="MDC0675189.1"/>
    <property type="molecule type" value="Genomic_DNA"/>
</dbReference>
<organism evidence="2 3">
    <name type="scientific">Nannocystis radixulma</name>
    <dbReference type="NCBI Taxonomy" id="2995305"/>
    <lineage>
        <taxon>Bacteria</taxon>
        <taxon>Pseudomonadati</taxon>
        <taxon>Myxococcota</taxon>
        <taxon>Polyangia</taxon>
        <taxon>Nannocystales</taxon>
        <taxon>Nannocystaceae</taxon>
        <taxon>Nannocystis</taxon>
    </lineage>
</organism>
<dbReference type="Proteomes" id="UP001217838">
    <property type="component" value="Unassembled WGS sequence"/>
</dbReference>
<proteinExistence type="predicted"/>
<dbReference type="RefSeq" id="WP_272010033.1">
    <property type="nucleotide sequence ID" value="NZ_JAQNDN010000027.1"/>
</dbReference>
<accession>A0ABT5BLZ3</accession>
<dbReference type="InterPro" id="IPR021440">
    <property type="entry name" value="DUF3089"/>
</dbReference>
<name>A0ABT5BLZ3_9BACT</name>
<keyword evidence="3" id="KW-1185">Reference proteome</keyword>